<dbReference type="Proteomes" id="UP000191257">
    <property type="component" value="Chromosome"/>
</dbReference>
<dbReference type="KEGG" id="pye:A6J80_17490"/>
<reference evidence="2" key="1">
    <citation type="submission" date="2017-12" db="EMBL/GenBank/DDBJ databases">
        <title>FDA dAtabase for Regulatory Grade micrObial Sequences (FDA-ARGOS): Supporting development and validation of Infectious Disease Dx tests.</title>
        <authorList>
            <person name="Campos J."/>
            <person name="Goldberg B."/>
            <person name="Tallon L."/>
            <person name="Sadzewicz L."/>
            <person name="Sengamalay N."/>
            <person name="Ott S."/>
            <person name="Godinez A."/>
            <person name="Nagaraj S."/>
            <person name="Vyas G."/>
            <person name="Aluvathingal J."/>
            <person name="Nadendla S."/>
            <person name="Geyer C."/>
            <person name="Nandy P."/>
            <person name="Hobson J."/>
            <person name="Sichtig H."/>
        </authorList>
    </citation>
    <scope>NUCLEOTIDE SEQUENCE</scope>
    <source>
        <strain evidence="2">FDAARGOS_252</strain>
    </source>
</reference>
<evidence type="ECO:0000313" key="3">
    <source>
        <dbReference type="Proteomes" id="UP000191257"/>
    </source>
</evidence>
<sequence length="203" mass="22015">MTIECAVGAAGTTGVFLERANTAEFKNVRFVGVEHAIRTRDTFSVLIEACWGLNLAGDFFRADTQIYHLKLRDNKAFGIGGYLARFISTVPSRNIIIEGNDTEVCGGGVKTAGRISAFRYAGNYLEQASGQIFDFADRVRGSIVANDLQLSVPNNIENFSGRVDENTLYEQVITYADSCEIRSSEDNEVGPGSSIPHISSSAA</sequence>
<keyword evidence="3" id="KW-1185">Reference proteome</keyword>
<evidence type="ECO:0000313" key="2">
    <source>
        <dbReference type="EMBL" id="ARC37907.1"/>
    </source>
</evidence>
<name>A0A1V0GVP0_9RHOB</name>
<gene>
    <name evidence="2" type="ORF">A6J80_17490</name>
</gene>
<feature type="region of interest" description="Disordered" evidence="1">
    <location>
        <begin position="183"/>
        <end position="203"/>
    </location>
</feature>
<protein>
    <recommendedName>
        <fullName evidence="4">Right handed beta helix domain-containing protein</fullName>
    </recommendedName>
</protein>
<dbReference type="EMBL" id="CP020442">
    <property type="protein sequence ID" value="ARC37907.1"/>
    <property type="molecule type" value="Genomic_DNA"/>
</dbReference>
<evidence type="ECO:0008006" key="4">
    <source>
        <dbReference type="Google" id="ProtNLM"/>
    </source>
</evidence>
<dbReference type="AlphaFoldDB" id="A0A1V0GVP0"/>
<proteinExistence type="predicted"/>
<evidence type="ECO:0000256" key="1">
    <source>
        <dbReference type="SAM" id="MobiDB-lite"/>
    </source>
</evidence>
<accession>A0A1V0GVP0</accession>
<feature type="compositionally biased region" description="Low complexity" evidence="1">
    <location>
        <begin position="190"/>
        <end position="203"/>
    </location>
</feature>
<organism evidence="2 3">
    <name type="scientific">Paracoccus yeei</name>
    <dbReference type="NCBI Taxonomy" id="147645"/>
    <lineage>
        <taxon>Bacteria</taxon>
        <taxon>Pseudomonadati</taxon>
        <taxon>Pseudomonadota</taxon>
        <taxon>Alphaproteobacteria</taxon>
        <taxon>Rhodobacterales</taxon>
        <taxon>Paracoccaceae</taxon>
        <taxon>Paracoccus</taxon>
    </lineage>
</organism>